<keyword evidence="7" id="KW-1185">Reference proteome</keyword>
<comment type="caution">
    <text evidence="6">The sequence shown here is derived from an EMBL/GenBank/DDBJ whole genome shotgun (WGS) entry which is preliminary data.</text>
</comment>
<evidence type="ECO:0000256" key="1">
    <source>
        <dbReference type="ARBA" id="ARBA00023015"/>
    </source>
</evidence>
<dbReference type="PANTHER" id="PTHR43280">
    <property type="entry name" value="ARAC-FAMILY TRANSCRIPTIONAL REGULATOR"/>
    <property type="match status" value="1"/>
</dbReference>
<evidence type="ECO:0000256" key="3">
    <source>
        <dbReference type="ARBA" id="ARBA00023163"/>
    </source>
</evidence>
<dbReference type="SMART" id="SM00342">
    <property type="entry name" value="HTH_ARAC"/>
    <property type="match status" value="1"/>
</dbReference>
<gene>
    <name evidence="6" type="ORF">GGR42_001083</name>
</gene>
<evidence type="ECO:0000259" key="5">
    <source>
        <dbReference type="PROSITE" id="PS01124"/>
    </source>
</evidence>
<proteinExistence type="predicted"/>
<evidence type="ECO:0000256" key="2">
    <source>
        <dbReference type="ARBA" id="ARBA00023125"/>
    </source>
</evidence>
<dbReference type="SUPFAM" id="SSF46689">
    <property type="entry name" value="Homeodomain-like"/>
    <property type="match status" value="1"/>
</dbReference>
<dbReference type="Pfam" id="PF12833">
    <property type="entry name" value="HTH_18"/>
    <property type="match status" value="1"/>
</dbReference>
<evidence type="ECO:0000256" key="4">
    <source>
        <dbReference type="SAM" id="Phobius"/>
    </source>
</evidence>
<name>A0A846QR48_9FLAO</name>
<keyword evidence="2 6" id="KW-0238">DNA-binding</keyword>
<keyword evidence="3" id="KW-0804">Transcription</keyword>
<protein>
    <submittedName>
        <fullName evidence="6">AraC-like DNA-binding protein</fullName>
    </submittedName>
</protein>
<feature type="transmembrane region" description="Helical" evidence="4">
    <location>
        <begin position="105"/>
        <end position="127"/>
    </location>
</feature>
<evidence type="ECO:0000313" key="6">
    <source>
        <dbReference type="EMBL" id="NJB70621.1"/>
    </source>
</evidence>
<dbReference type="Gene3D" id="1.10.10.60">
    <property type="entry name" value="Homeodomain-like"/>
    <property type="match status" value="2"/>
</dbReference>
<dbReference type="PROSITE" id="PS00041">
    <property type="entry name" value="HTH_ARAC_FAMILY_1"/>
    <property type="match status" value="1"/>
</dbReference>
<dbReference type="PANTHER" id="PTHR43280:SF29">
    <property type="entry name" value="ARAC-FAMILY TRANSCRIPTIONAL REGULATOR"/>
    <property type="match status" value="1"/>
</dbReference>
<keyword evidence="4" id="KW-1133">Transmembrane helix</keyword>
<keyword evidence="4" id="KW-0472">Membrane</keyword>
<dbReference type="RefSeq" id="WP_167961585.1">
    <property type="nucleotide sequence ID" value="NZ_JAATJJ010000001.1"/>
</dbReference>
<dbReference type="GO" id="GO:0043565">
    <property type="term" value="F:sequence-specific DNA binding"/>
    <property type="evidence" value="ECO:0007669"/>
    <property type="project" value="InterPro"/>
</dbReference>
<feature type="transmembrane region" description="Helical" evidence="4">
    <location>
        <begin position="177"/>
        <end position="195"/>
    </location>
</feature>
<feature type="domain" description="HTH araC/xylS-type" evidence="5">
    <location>
        <begin position="233"/>
        <end position="341"/>
    </location>
</feature>
<feature type="transmembrane region" description="Helical" evidence="4">
    <location>
        <begin position="71"/>
        <end position="93"/>
    </location>
</feature>
<feature type="transmembrane region" description="Helical" evidence="4">
    <location>
        <begin position="148"/>
        <end position="165"/>
    </location>
</feature>
<dbReference type="InterPro" id="IPR018062">
    <property type="entry name" value="HTH_AraC-typ_CS"/>
</dbReference>
<dbReference type="InterPro" id="IPR018060">
    <property type="entry name" value="HTH_AraC"/>
</dbReference>
<dbReference type="InterPro" id="IPR009057">
    <property type="entry name" value="Homeodomain-like_sf"/>
</dbReference>
<feature type="transmembrane region" description="Helical" evidence="4">
    <location>
        <begin position="40"/>
        <end position="59"/>
    </location>
</feature>
<organism evidence="6 7">
    <name type="scientific">Saonia flava</name>
    <dbReference type="NCBI Taxonomy" id="523696"/>
    <lineage>
        <taxon>Bacteria</taxon>
        <taxon>Pseudomonadati</taxon>
        <taxon>Bacteroidota</taxon>
        <taxon>Flavobacteriia</taxon>
        <taxon>Flavobacteriales</taxon>
        <taxon>Flavobacteriaceae</taxon>
        <taxon>Saonia</taxon>
    </lineage>
</organism>
<evidence type="ECO:0000313" key="7">
    <source>
        <dbReference type="Proteomes" id="UP000590442"/>
    </source>
</evidence>
<keyword evidence="1" id="KW-0805">Transcription regulation</keyword>
<reference evidence="6 7" key="1">
    <citation type="submission" date="2020-03" db="EMBL/GenBank/DDBJ databases">
        <title>Genomic Encyclopedia of Type Strains, Phase IV (KMG-IV): sequencing the most valuable type-strain genomes for metagenomic binning, comparative biology and taxonomic classification.</title>
        <authorList>
            <person name="Goeker M."/>
        </authorList>
    </citation>
    <scope>NUCLEOTIDE SEQUENCE [LARGE SCALE GENOMIC DNA]</scope>
    <source>
        <strain evidence="6 7">DSM 29762</strain>
    </source>
</reference>
<accession>A0A846QR48</accession>
<dbReference type="AlphaFoldDB" id="A0A846QR48"/>
<keyword evidence="4" id="KW-0812">Transmembrane</keyword>
<dbReference type="GO" id="GO:0003700">
    <property type="term" value="F:DNA-binding transcription factor activity"/>
    <property type="evidence" value="ECO:0007669"/>
    <property type="project" value="InterPro"/>
</dbReference>
<dbReference type="PROSITE" id="PS01124">
    <property type="entry name" value="HTH_ARAC_FAMILY_2"/>
    <property type="match status" value="1"/>
</dbReference>
<dbReference type="EMBL" id="JAATJJ010000001">
    <property type="protein sequence ID" value="NJB70621.1"/>
    <property type="molecule type" value="Genomic_DNA"/>
</dbReference>
<dbReference type="Proteomes" id="UP000590442">
    <property type="component" value="Unassembled WGS sequence"/>
</dbReference>
<sequence>MNKNKKKPRTYLGLFIVLWGGQFMVGPLEAMSITTVYPALLFIPINSSWLLMPLFFLYVQRTSIFANNKTGYWLLIPGIISFLLQLFCFLLPVSKKIQLKDSNVIPAFWFASIIYALIVSAYIIYYISLHKKEITNQYSSTDHKKLNWACYFVIFLSIPILILIKRNFIEDSVNMELFFSCYTVLLMYWLSIQGLRQTQIMTLMPVENPVNSTKLFSRPKNKLSKNDVDQGLKDIVNELNTYLKSSQLYLNKDLTISEIAEYLKIHPKRISTAINNVTNQNFNSYINKFRIEKALELMNGVHLRNYSIEGIGEEVGFNSKSAFYSSFKKNTGTTPSNYMGKPTGKG</sequence>